<protein>
    <submittedName>
        <fullName evidence="1">Uncharacterized protein</fullName>
    </submittedName>
</protein>
<evidence type="ECO:0000313" key="1">
    <source>
        <dbReference type="EMBL" id="QFG09385.1"/>
    </source>
</evidence>
<dbReference type="GeneID" id="60325567"/>
<dbReference type="EMBL" id="MN234176">
    <property type="protein sequence ID" value="QFG09385.1"/>
    <property type="molecule type" value="Genomic_DNA"/>
</dbReference>
<evidence type="ECO:0000313" key="2">
    <source>
        <dbReference type="Proteomes" id="UP000326803"/>
    </source>
</evidence>
<keyword evidence="2" id="KW-1185">Reference proteome</keyword>
<dbReference type="KEGG" id="vg:60325567"/>
<proteinExistence type="predicted"/>
<accession>A0A5J6TFG9</accession>
<name>A0A5J6TFG9_9CAUD</name>
<dbReference type="RefSeq" id="YP_009954081.1">
    <property type="nucleotide sequence ID" value="NC_051629.1"/>
</dbReference>
<organism evidence="1 2">
    <name type="scientific">Mycobacterium phage Yuna</name>
    <dbReference type="NCBI Taxonomy" id="2599885"/>
    <lineage>
        <taxon>Viruses</taxon>
        <taxon>Duplodnaviria</taxon>
        <taxon>Heunggongvirae</taxon>
        <taxon>Uroviricota</taxon>
        <taxon>Caudoviricetes</taxon>
        <taxon>Weiservirinae</taxon>
        <taxon>Anayavirus</taxon>
        <taxon>Anayavirus yuna</taxon>
    </lineage>
</organism>
<gene>
    <name evidence="1" type="primary">2</name>
    <name evidence="1" type="ORF">PBI_YUNA_2</name>
</gene>
<reference evidence="1 2" key="1">
    <citation type="submission" date="2019-07" db="EMBL/GenBank/DDBJ databases">
        <authorList>
            <person name="Divens A.M."/>
            <person name="Garlena R.A."/>
            <person name="Russell D.A."/>
            <person name="Pope W.H."/>
            <person name="Jacobs-Sera D."/>
            <person name="Hatfull G.F."/>
        </authorList>
    </citation>
    <scope>NUCLEOTIDE SEQUENCE [LARGE SCALE GENOMIC DNA]</scope>
</reference>
<dbReference type="Proteomes" id="UP000326803">
    <property type="component" value="Segment"/>
</dbReference>
<sequence length="71" mass="7458">MSAEPAALASPAPDVRAEERLAWARNALNAQDFAADPLNEIVLHTLIALGELLARLDARQAAQVAQSGAPE</sequence>